<name>A0A1E4R4R2_9BACI</name>
<dbReference type="EMBL" id="MECQ01000001">
    <property type="protein sequence ID" value="ODV55450.1"/>
    <property type="molecule type" value="Genomic_DNA"/>
</dbReference>
<proteinExistence type="predicted"/>
<gene>
    <name evidence="1" type="ORF">BG258_05800</name>
</gene>
<organism evidence="1 2">
    <name type="scientific">Lysinibacillus fusiformis</name>
    <dbReference type="NCBI Taxonomy" id="28031"/>
    <lineage>
        <taxon>Bacteria</taxon>
        <taxon>Bacillati</taxon>
        <taxon>Bacillota</taxon>
        <taxon>Bacilli</taxon>
        <taxon>Bacillales</taxon>
        <taxon>Bacillaceae</taxon>
        <taxon>Lysinibacillus</taxon>
    </lineage>
</organism>
<dbReference type="RefSeq" id="WP_069480536.1">
    <property type="nucleotide sequence ID" value="NZ_KV766182.1"/>
</dbReference>
<dbReference type="Proteomes" id="UP000094784">
    <property type="component" value="Unassembled WGS sequence"/>
</dbReference>
<accession>A0A1E4R4R2</accession>
<dbReference type="AlphaFoldDB" id="A0A1E4R4R2"/>
<protein>
    <submittedName>
        <fullName evidence="1">Uncharacterized protein</fullName>
    </submittedName>
</protein>
<reference evidence="1 2" key="1">
    <citation type="submission" date="2016-09" db="EMBL/GenBank/DDBJ databases">
        <title>Draft genome sequence of the soil isolate, Lysinibacillus fusiformis M5, a potential hypoxanthine producer.</title>
        <authorList>
            <person name="Gallegos-Monterrosa R."/>
            <person name="Maroti G."/>
            <person name="Balint B."/>
            <person name="Kovacs A.T."/>
        </authorList>
    </citation>
    <scope>NUCLEOTIDE SEQUENCE [LARGE SCALE GENOMIC DNA]</scope>
    <source>
        <strain evidence="1 2">M5</strain>
    </source>
</reference>
<comment type="caution">
    <text evidence="1">The sequence shown here is derived from an EMBL/GenBank/DDBJ whole genome shotgun (WGS) entry which is preliminary data.</text>
</comment>
<evidence type="ECO:0000313" key="1">
    <source>
        <dbReference type="EMBL" id="ODV55450.1"/>
    </source>
</evidence>
<sequence length="68" mass="7561">MNIYKVIYGVGDTCGGYNQAKVVASKKEHVQGLLNEQEDESVLITLIEIMSEDASMYKHEQVLSIDIA</sequence>
<evidence type="ECO:0000313" key="2">
    <source>
        <dbReference type="Proteomes" id="UP000094784"/>
    </source>
</evidence>